<feature type="region of interest" description="Disordered" evidence="1">
    <location>
        <begin position="1"/>
        <end position="22"/>
    </location>
</feature>
<reference evidence="2 3" key="1">
    <citation type="submission" date="2020-10" db="EMBL/GenBank/DDBJ databases">
        <title>Aquamicrobium zhengzhouensis sp. nov., a exopolysaccharide producing bacterium isolated from farmland soil.</title>
        <authorList>
            <person name="Wang X."/>
        </authorList>
    </citation>
    <scope>NUCLEOTIDE SEQUENCE [LARGE SCALE GENOMIC DNA]</scope>
    <source>
        <strain evidence="3">cd-1</strain>
    </source>
</reference>
<keyword evidence="3" id="KW-1185">Reference proteome</keyword>
<accession>A0ABS0SA56</accession>
<protein>
    <recommendedName>
        <fullName evidence="4">Tail fiber protein</fullName>
    </recommendedName>
</protein>
<evidence type="ECO:0000313" key="2">
    <source>
        <dbReference type="EMBL" id="MBI1620163.1"/>
    </source>
</evidence>
<dbReference type="Proteomes" id="UP000601789">
    <property type="component" value="Unassembled WGS sequence"/>
</dbReference>
<dbReference type="RefSeq" id="WP_198475194.1">
    <property type="nucleotide sequence ID" value="NZ_JADGMQ010000002.1"/>
</dbReference>
<organism evidence="2 3">
    <name type="scientific">Aquamicrobium zhengzhouense</name>
    <dbReference type="NCBI Taxonomy" id="2781738"/>
    <lineage>
        <taxon>Bacteria</taxon>
        <taxon>Pseudomonadati</taxon>
        <taxon>Pseudomonadota</taxon>
        <taxon>Alphaproteobacteria</taxon>
        <taxon>Hyphomicrobiales</taxon>
        <taxon>Phyllobacteriaceae</taxon>
        <taxon>Aquamicrobium</taxon>
    </lineage>
</organism>
<evidence type="ECO:0000313" key="3">
    <source>
        <dbReference type="Proteomes" id="UP000601789"/>
    </source>
</evidence>
<evidence type="ECO:0008006" key="4">
    <source>
        <dbReference type="Google" id="ProtNLM"/>
    </source>
</evidence>
<dbReference type="EMBL" id="JADGMQ010000002">
    <property type="protein sequence ID" value="MBI1620163.1"/>
    <property type="molecule type" value="Genomic_DNA"/>
</dbReference>
<proteinExistence type="predicted"/>
<name>A0ABS0SA56_9HYPH</name>
<sequence length="250" mass="25619">MALEDTPHLGLPLPHPDNSPRTVDVPRLRAALTAIDGHLKDLQDAASALEDDKADKARVAIDIATAVSQAISDLLNGAPEAYDTLKEIADKLADTDDVVSGIIATIATKAAASSVYTKAEIDHELSGKANSSALGGKANLSGGNAFTGPQRVAFTSHSVGAAILTLDLEANNGFAITMTGNPTIANPSNIASAIGQEVLIVFRGAYQPSFGSFWKFPKGEAPSFEGGLNAIGGTVLSSTEILVHGAAGYA</sequence>
<comment type="caution">
    <text evidence="2">The sequence shown here is derived from an EMBL/GenBank/DDBJ whole genome shotgun (WGS) entry which is preliminary data.</text>
</comment>
<gene>
    <name evidence="2" type="ORF">IOD40_05740</name>
</gene>
<evidence type="ECO:0000256" key="1">
    <source>
        <dbReference type="SAM" id="MobiDB-lite"/>
    </source>
</evidence>